<evidence type="ECO:0000313" key="5">
    <source>
        <dbReference type="Proteomes" id="UP000677016"/>
    </source>
</evidence>
<reference evidence="4" key="1">
    <citation type="submission" date="2021-04" db="EMBL/GenBank/DDBJ databases">
        <title>Phycicoccus avicenniae sp. nov., a novel endophytic actinomycetes isolated from branch of Avicennia mariana.</title>
        <authorList>
            <person name="Tuo L."/>
        </authorList>
    </citation>
    <scope>NUCLEOTIDE SEQUENCE</scope>
    <source>
        <strain evidence="4">BSK3Z-2</strain>
    </source>
</reference>
<dbReference type="AlphaFoldDB" id="A0A941D9L4"/>
<feature type="compositionally biased region" description="Pro residues" evidence="1">
    <location>
        <begin position="62"/>
        <end position="73"/>
    </location>
</feature>
<evidence type="ECO:0000256" key="1">
    <source>
        <dbReference type="SAM" id="MobiDB-lite"/>
    </source>
</evidence>
<dbReference type="PROSITE" id="PS51257">
    <property type="entry name" value="PROKAR_LIPOPROTEIN"/>
    <property type="match status" value="1"/>
</dbReference>
<dbReference type="GO" id="GO:0030655">
    <property type="term" value="P:beta-lactam antibiotic catabolic process"/>
    <property type="evidence" value="ECO:0007669"/>
    <property type="project" value="InterPro"/>
</dbReference>
<feature type="chain" id="PRO_5038467952" description="Beta-lactamase class A catalytic domain-containing protein" evidence="2">
    <location>
        <begin position="18"/>
        <end position="315"/>
    </location>
</feature>
<feature type="compositionally biased region" description="Gly residues" evidence="1">
    <location>
        <begin position="79"/>
        <end position="89"/>
    </location>
</feature>
<keyword evidence="2" id="KW-0732">Signal</keyword>
<evidence type="ECO:0000259" key="3">
    <source>
        <dbReference type="Pfam" id="PF13354"/>
    </source>
</evidence>
<proteinExistence type="predicted"/>
<comment type="caution">
    <text evidence="4">The sequence shown here is derived from an EMBL/GenBank/DDBJ whole genome shotgun (WGS) entry which is preliminary data.</text>
</comment>
<name>A0A941D9L4_9MICO</name>
<evidence type="ECO:0000313" key="4">
    <source>
        <dbReference type="EMBL" id="MBR7743628.1"/>
    </source>
</evidence>
<sequence length="315" mass="31536">MLRPVPALLLVALLAAACGTTPSDPGPTTDATPTPPGPVTAPTPSGRPEPAAEDVVVTGVPKPEPVAPPPAAGPAPEAAGGGGGVGGSAGDALTSLEGDTRSAIVYAPLSNPSAVTTEGSVPSVSAWSTSKVLVVAAYLDTVVGGDPSQVPDTERGLIASALTASDGNAVVAIRDRIPGSPGAAITQVLRDVGDGTTVAPDRSQGLMAWSPREQVRFMAALAAGRVVSPAASEYLLSQMQPIAAHRWGLGRIGASAMKGGWLRSDTETRQMGIVGGYAVAIITVGVGPAVVQTDGDAAHVWQMDRMADLLARRIS</sequence>
<protein>
    <recommendedName>
        <fullName evidence="3">Beta-lactamase class A catalytic domain-containing protein</fullName>
    </recommendedName>
</protein>
<dbReference type="Proteomes" id="UP000677016">
    <property type="component" value="Unassembled WGS sequence"/>
</dbReference>
<dbReference type="Gene3D" id="3.40.710.10">
    <property type="entry name" value="DD-peptidase/beta-lactamase superfamily"/>
    <property type="match status" value="1"/>
</dbReference>
<dbReference type="EMBL" id="JAGSNF010000013">
    <property type="protein sequence ID" value="MBR7743628.1"/>
    <property type="molecule type" value="Genomic_DNA"/>
</dbReference>
<keyword evidence="5" id="KW-1185">Reference proteome</keyword>
<dbReference type="GO" id="GO:0008800">
    <property type="term" value="F:beta-lactamase activity"/>
    <property type="evidence" value="ECO:0007669"/>
    <property type="project" value="InterPro"/>
</dbReference>
<evidence type="ECO:0000256" key="2">
    <source>
        <dbReference type="SAM" id="SignalP"/>
    </source>
</evidence>
<dbReference type="InterPro" id="IPR012338">
    <property type="entry name" value="Beta-lactam/transpept-like"/>
</dbReference>
<feature type="signal peptide" evidence="2">
    <location>
        <begin position="1"/>
        <end position="17"/>
    </location>
</feature>
<feature type="region of interest" description="Disordered" evidence="1">
    <location>
        <begin position="21"/>
        <end position="94"/>
    </location>
</feature>
<feature type="domain" description="Beta-lactamase class A catalytic" evidence="3">
    <location>
        <begin position="156"/>
        <end position="241"/>
    </location>
</feature>
<dbReference type="RefSeq" id="WP_211602883.1">
    <property type="nucleotide sequence ID" value="NZ_JAGSNF010000013.1"/>
</dbReference>
<dbReference type="InterPro" id="IPR045155">
    <property type="entry name" value="Beta-lactam_cat"/>
</dbReference>
<accession>A0A941D9L4</accession>
<organism evidence="4 5">
    <name type="scientific">Phycicoccus avicenniae</name>
    <dbReference type="NCBI Taxonomy" id="2828860"/>
    <lineage>
        <taxon>Bacteria</taxon>
        <taxon>Bacillati</taxon>
        <taxon>Actinomycetota</taxon>
        <taxon>Actinomycetes</taxon>
        <taxon>Micrococcales</taxon>
        <taxon>Intrasporangiaceae</taxon>
        <taxon>Phycicoccus</taxon>
    </lineage>
</organism>
<gene>
    <name evidence="4" type="ORF">KC207_10035</name>
</gene>
<feature type="compositionally biased region" description="Pro residues" evidence="1">
    <location>
        <begin position="33"/>
        <end position="47"/>
    </location>
</feature>
<dbReference type="SUPFAM" id="SSF56601">
    <property type="entry name" value="beta-lactamase/transpeptidase-like"/>
    <property type="match status" value="1"/>
</dbReference>
<feature type="compositionally biased region" description="Low complexity" evidence="1">
    <location>
        <begin position="21"/>
        <end position="32"/>
    </location>
</feature>
<dbReference type="Pfam" id="PF13354">
    <property type="entry name" value="Beta-lactamase2"/>
    <property type="match status" value="1"/>
</dbReference>